<evidence type="ECO:0000256" key="2">
    <source>
        <dbReference type="PROSITE-ProRule" id="PRU00703"/>
    </source>
</evidence>
<feature type="domain" description="CBS" evidence="3">
    <location>
        <begin position="9"/>
        <end position="66"/>
    </location>
</feature>
<dbReference type="PANTHER" id="PTHR43080:SF2">
    <property type="entry name" value="CBS DOMAIN-CONTAINING PROTEIN"/>
    <property type="match status" value="1"/>
</dbReference>
<dbReference type="GO" id="GO:0016301">
    <property type="term" value="F:kinase activity"/>
    <property type="evidence" value="ECO:0007669"/>
    <property type="project" value="UniProtKB-KW"/>
</dbReference>
<feature type="domain" description="CBS" evidence="3">
    <location>
        <begin position="79"/>
        <end position="134"/>
    </location>
</feature>
<dbReference type="PROSITE" id="PS51371">
    <property type="entry name" value="CBS"/>
    <property type="match status" value="2"/>
</dbReference>
<keyword evidence="4" id="KW-0418">Kinase</keyword>
<sequence length="152" mass="16862">MSLRSVIRQNPNPLPVALPHDFLDEVVSKMVETGRNAVIVMESGTILRGIITDHDIIRAVHKTQSLGRSIESSKASDWMSHNVVTCDVSAKLNEVLKLMGRHKIRHIVAMDAGKPTAIISIRDILSKMHEQDELEVKVLRDLARSARVADVA</sequence>
<keyword evidence="5" id="KW-1185">Reference proteome</keyword>
<evidence type="ECO:0000256" key="1">
    <source>
        <dbReference type="ARBA" id="ARBA00023122"/>
    </source>
</evidence>
<comment type="caution">
    <text evidence="4">The sequence shown here is derived from an EMBL/GenBank/DDBJ whole genome shotgun (WGS) entry which is preliminary data.</text>
</comment>
<dbReference type="AlphaFoldDB" id="A0A918NBI4"/>
<protein>
    <submittedName>
        <fullName evidence="4">Histidine kinase</fullName>
    </submittedName>
</protein>
<keyword evidence="4" id="KW-0808">Transferase</keyword>
<organism evidence="4 5">
    <name type="scientific">Litorimonas cladophorae</name>
    <dbReference type="NCBI Taxonomy" id="1220491"/>
    <lineage>
        <taxon>Bacteria</taxon>
        <taxon>Pseudomonadati</taxon>
        <taxon>Pseudomonadota</taxon>
        <taxon>Alphaproteobacteria</taxon>
        <taxon>Maricaulales</taxon>
        <taxon>Robiginitomaculaceae</taxon>
    </lineage>
</organism>
<accession>A0A918NBI4</accession>
<dbReference type="InterPro" id="IPR000644">
    <property type="entry name" value="CBS_dom"/>
</dbReference>
<evidence type="ECO:0000259" key="3">
    <source>
        <dbReference type="PROSITE" id="PS51371"/>
    </source>
</evidence>
<dbReference type="Proteomes" id="UP000600865">
    <property type="component" value="Unassembled WGS sequence"/>
</dbReference>
<dbReference type="Pfam" id="PF00571">
    <property type="entry name" value="CBS"/>
    <property type="match status" value="2"/>
</dbReference>
<dbReference type="InterPro" id="IPR051257">
    <property type="entry name" value="Diverse_CBS-Domain"/>
</dbReference>
<dbReference type="RefSeq" id="WP_189579931.1">
    <property type="nucleotide sequence ID" value="NZ_BMYV01000001.1"/>
</dbReference>
<evidence type="ECO:0000313" key="4">
    <source>
        <dbReference type="EMBL" id="GGX56338.1"/>
    </source>
</evidence>
<name>A0A918NBI4_9PROT</name>
<dbReference type="SUPFAM" id="SSF54631">
    <property type="entry name" value="CBS-domain pair"/>
    <property type="match status" value="1"/>
</dbReference>
<proteinExistence type="predicted"/>
<dbReference type="InterPro" id="IPR046342">
    <property type="entry name" value="CBS_dom_sf"/>
</dbReference>
<dbReference type="EMBL" id="BMYV01000001">
    <property type="protein sequence ID" value="GGX56338.1"/>
    <property type="molecule type" value="Genomic_DNA"/>
</dbReference>
<dbReference type="PANTHER" id="PTHR43080">
    <property type="entry name" value="CBS DOMAIN-CONTAINING PROTEIN CBSX3, MITOCHONDRIAL"/>
    <property type="match status" value="1"/>
</dbReference>
<dbReference type="SMART" id="SM00116">
    <property type="entry name" value="CBS"/>
    <property type="match status" value="2"/>
</dbReference>
<reference evidence="4 5" key="1">
    <citation type="journal article" date="2014" name="Int. J. Syst. Evol. Microbiol.">
        <title>Complete genome sequence of Corynebacterium casei LMG S-19264T (=DSM 44701T), isolated from a smear-ripened cheese.</title>
        <authorList>
            <consortium name="US DOE Joint Genome Institute (JGI-PGF)"/>
            <person name="Walter F."/>
            <person name="Albersmeier A."/>
            <person name="Kalinowski J."/>
            <person name="Ruckert C."/>
        </authorList>
    </citation>
    <scope>NUCLEOTIDE SEQUENCE [LARGE SCALE GENOMIC DNA]</scope>
    <source>
        <strain evidence="4 5">KCTC 23968</strain>
    </source>
</reference>
<gene>
    <name evidence="4" type="ORF">GCM10011309_01360</name>
</gene>
<evidence type="ECO:0000313" key="5">
    <source>
        <dbReference type="Proteomes" id="UP000600865"/>
    </source>
</evidence>
<dbReference type="Gene3D" id="3.10.580.10">
    <property type="entry name" value="CBS-domain"/>
    <property type="match status" value="1"/>
</dbReference>
<keyword evidence="1 2" id="KW-0129">CBS domain</keyword>